<feature type="transmembrane region" description="Helical" evidence="1">
    <location>
        <begin position="87"/>
        <end position="109"/>
    </location>
</feature>
<dbReference type="AlphaFoldDB" id="A0A1I7WH25"/>
<sequence length="168" mass="19812">MRCDLDREETLSKIRFQCSTEVNCFDIMRDYLDAVEQCYKNWHKSNRTITHSMNEFTNALVYAFSFNRLVDLMTGLRIALKIDYEQILLFGIFCYFIRRISLGFGDVFPRDSKTILINAVFIVFGVVLFSMCYFILQEEIRNKAFEASHRARISISKYSNTILHHASR</sequence>
<accession>A0A1I7WH25</accession>
<keyword evidence="2" id="KW-1185">Reference proteome</keyword>
<evidence type="ECO:0000256" key="1">
    <source>
        <dbReference type="SAM" id="Phobius"/>
    </source>
</evidence>
<dbReference type="SUPFAM" id="SSF81324">
    <property type="entry name" value="Voltage-gated potassium channels"/>
    <property type="match status" value="1"/>
</dbReference>
<dbReference type="Proteomes" id="UP000095283">
    <property type="component" value="Unplaced"/>
</dbReference>
<reference evidence="3" key="1">
    <citation type="submission" date="2016-11" db="UniProtKB">
        <authorList>
            <consortium name="WormBaseParasite"/>
        </authorList>
    </citation>
    <scope>IDENTIFICATION</scope>
</reference>
<organism evidence="2 3">
    <name type="scientific">Heterorhabditis bacteriophora</name>
    <name type="common">Entomopathogenic nematode worm</name>
    <dbReference type="NCBI Taxonomy" id="37862"/>
    <lineage>
        <taxon>Eukaryota</taxon>
        <taxon>Metazoa</taxon>
        <taxon>Ecdysozoa</taxon>
        <taxon>Nematoda</taxon>
        <taxon>Chromadorea</taxon>
        <taxon>Rhabditida</taxon>
        <taxon>Rhabditina</taxon>
        <taxon>Rhabditomorpha</taxon>
        <taxon>Strongyloidea</taxon>
        <taxon>Heterorhabditidae</taxon>
        <taxon>Heterorhabditis</taxon>
    </lineage>
</organism>
<keyword evidence="1" id="KW-0472">Membrane</keyword>
<evidence type="ECO:0000313" key="3">
    <source>
        <dbReference type="WBParaSite" id="Hba_04270"/>
    </source>
</evidence>
<protein>
    <submittedName>
        <fullName evidence="3">Ion_trans_2 domain-containing protein</fullName>
    </submittedName>
</protein>
<dbReference type="Gene3D" id="1.10.287.70">
    <property type="match status" value="1"/>
</dbReference>
<dbReference type="WBParaSite" id="Hba_04270">
    <property type="protein sequence ID" value="Hba_04270"/>
    <property type="gene ID" value="Hba_04270"/>
</dbReference>
<name>A0A1I7WH25_HETBA</name>
<feature type="transmembrane region" description="Helical" evidence="1">
    <location>
        <begin position="115"/>
        <end position="136"/>
    </location>
</feature>
<evidence type="ECO:0000313" key="2">
    <source>
        <dbReference type="Proteomes" id="UP000095283"/>
    </source>
</evidence>
<keyword evidence="1" id="KW-0812">Transmembrane</keyword>
<keyword evidence="1" id="KW-1133">Transmembrane helix</keyword>
<proteinExistence type="predicted"/>